<evidence type="ECO:0000313" key="3">
    <source>
        <dbReference type="EMBL" id="SMC96862.1"/>
    </source>
</evidence>
<reference evidence="3 4" key="1">
    <citation type="submission" date="2017-04" db="EMBL/GenBank/DDBJ databases">
        <authorList>
            <person name="Afonso C.L."/>
            <person name="Miller P.J."/>
            <person name="Scott M.A."/>
            <person name="Spackman E."/>
            <person name="Goraichik I."/>
            <person name="Dimitrov K.M."/>
            <person name="Suarez D.L."/>
            <person name="Swayne D.E."/>
        </authorList>
    </citation>
    <scope>NUCLEOTIDE SEQUENCE [LARGE SCALE GENOMIC DNA]</scope>
    <source>
        <strain evidence="3 4">DSM 43828</strain>
    </source>
</reference>
<evidence type="ECO:0000313" key="4">
    <source>
        <dbReference type="Proteomes" id="UP000192674"/>
    </source>
</evidence>
<proteinExistence type="predicted"/>
<evidence type="ECO:0000256" key="1">
    <source>
        <dbReference type="SAM" id="Phobius"/>
    </source>
</evidence>
<name>A0A1W2DIG5_KIBAR</name>
<accession>A0A1W2DIG5</accession>
<feature type="transmembrane region" description="Helical" evidence="1">
    <location>
        <begin position="174"/>
        <end position="196"/>
    </location>
</feature>
<keyword evidence="1" id="KW-0472">Membrane</keyword>
<feature type="transmembrane region" description="Helical" evidence="1">
    <location>
        <begin position="217"/>
        <end position="237"/>
    </location>
</feature>
<dbReference type="Pfam" id="PF14219">
    <property type="entry name" value="DUF4328"/>
    <property type="match status" value="1"/>
</dbReference>
<keyword evidence="1" id="KW-1133">Transmembrane helix</keyword>
<feature type="transmembrane region" description="Helical" evidence="1">
    <location>
        <begin position="249"/>
        <end position="269"/>
    </location>
</feature>
<feature type="domain" description="DUF4328" evidence="2">
    <location>
        <begin position="118"/>
        <end position="272"/>
    </location>
</feature>
<dbReference type="EMBL" id="FWXV01000002">
    <property type="protein sequence ID" value="SMC96862.1"/>
    <property type="molecule type" value="Genomic_DNA"/>
</dbReference>
<evidence type="ECO:0000259" key="2">
    <source>
        <dbReference type="Pfam" id="PF14219"/>
    </source>
</evidence>
<feature type="transmembrane region" description="Helical" evidence="1">
    <location>
        <begin position="130"/>
        <end position="154"/>
    </location>
</feature>
<dbReference type="Proteomes" id="UP000192674">
    <property type="component" value="Unassembled WGS sequence"/>
</dbReference>
<dbReference type="AlphaFoldDB" id="A0A1W2DIG5"/>
<dbReference type="RefSeq" id="WP_084427326.1">
    <property type="nucleotide sequence ID" value="NZ_FWXV01000002.1"/>
</dbReference>
<organism evidence="3 4">
    <name type="scientific">Kibdelosporangium aridum</name>
    <dbReference type="NCBI Taxonomy" id="2030"/>
    <lineage>
        <taxon>Bacteria</taxon>
        <taxon>Bacillati</taxon>
        <taxon>Actinomycetota</taxon>
        <taxon>Actinomycetes</taxon>
        <taxon>Pseudonocardiales</taxon>
        <taxon>Pseudonocardiaceae</taxon>
        <taxon>Kibdelosporangium</taxon>
    </lineage>
</organism>
<feature type="transmembrane region" description="Helical" evidence="1">
    <location>
        <begin position="88"/>
        <end position="109"/>
    </location>
</feature>
<protein>
    <recommendedName>
        <fullName evidence="2">DUF4328 domain-containing protein</fullName>
    </recommendedName>
</protein>
<dbReference type="InterPro" id="IPR025565">
    <property type="entry name" value="DUF4328"/>
</dbReference>
<keyword evidence="1" id="KW-0812">Transmembrane</keyword>
<keyword evidence="4" id="KW-1185">Reference proteome</keyword>
<gene>
    <name evidence="3" type="ORF">SAMN05661093_03363</name>
</gene>
<dbReference type="OrthoDB" id="3689403at2"/>
<sequence>MHPYYQGRPPAPQPVRWVATAPPGAYQRGPGGYRQRRRPYTGPPAYPTPPRWGFPSLAWRWPTSVPGARPETPAAVDRVRSIAKHAVAMLWLLTGLAVIAAAAEFWRYVLLLQSRFGALSSGVVSVSDTFVYTGAILALAVGAISVGLTIWWLYVARLAATEVSGYQPARTDKQFFWGMLIPGINLAVAGSVFAELEHAAQRGEAKDRPKPGKLVKWWWGTWIANGLLMAITIAWRFRDSVQAHADGVWLAALTDLLGAALAVLTILLIRRLVKLLAPIDTATLRPMRVVKVSDAPAPPLRATRAFGSSR</sequence>